<dbReference type="InterPro" id="IPR001173">
    <property type="entry name" value="Glyco_trans_2-like"/>
</dbReference>
<feature type="domain" description="Glycosyltransferase 2-like" evidence="1">
    <location>
        <begin position="105"/>
        <end position="271"/>
    </location>
</feature>
<dbReference type="Proteomes" id="UP000309788">
    <property type="component" value="Unassembled WGS sequence"/>
</dbReference>
<name>A0A5R9KBS3_9BACT</name>
<dbReference type="SUPFAM" id="SSF53448">
    <property type="entry name" value="Nucleotide-diphospho-sugar transferases"/>
    <property type="match status" value="1"/>
</dbReference>
<proteinExistence type="predicted"/>
<evidence type="ECO:0000259" key="1">
    <source>
        <dbReference type="Pfam" id="PF00535"/>
    </source>
</evidence>
<reference evidence="2 3" key="1">
    <citation type="submission" date="2019-05" db="EMBL/GenBank/DDBJ databases">
        <authorList>
            <person name="Qu J.-H."/>
        </authorList>
    </citation>
    <scope>NUCLEOTIDE SEQUENCE [LARGE SCALE GENOMIC DNA]</scope>
    <source>
        <strain evidence="2 3">Z12</strain>
    </source>
</reference>
<dbReference type="CDD" id="cd00761">
    <property type="entry name" value="Glyco_tranf_GTA_type"/>
    <property type="match status" value="1"/>
</dbReference>
<dbReference type="Pfam" id="PF00535">
    <property type="entry name" value="Glycos_transf_2"/>
    <property type="match status" value="1"/>
</dbReference>
<organism evidence="2 3">
    <name type="scientific">Dyadobacter sediminis</name>
    <dbReference type="NCBI Taxonomy" id="1493691"/>
    <lineage>
        <taxon>Bacteria</taxon>
        <taxon>Pseudomonadati</taxon>
        <taxon>Bacteroidota</taxon>
        <taxon>Cytophagia</taxon>
        <taxon>Cytophagales</taxon>
        <taxon>Spirosomataceae</taxon>
        <taxon>Dyadobacter</taxon>
    </lineage>
</organism>
<evidence type="ECO:0000313" key="2">
    <source>
        <dbReference type="EMBL" id="TLU92157.1"/>
    </source>
</evidence>
<accession>A0A5R9KBS3</accession>
<keyword evidence="2" id="KW-0808">Transferase</keyword>
<comment type="caution">
    <text evidence="2">The sequence shown here is derived from an EMBL/GenBank/DDBJ whole genome shotgun (WGS) entry which is preliminary data.</text>
</comment>
<protein>
    <submittedName>
        <fullName evidence="2">Glycosyltransferase family 2 protein</fullName>
    </submittedName>
</protein>
<dbReference type="PANTHER" id="PTHR22916:SF3">
    <property type="entry name" value="UDP-GLCNAC:BETAGAL BETA-1,3-N-ACETYLGLUCOSAMINYLTRANSFERASE-LIKE PROTEIN 1"/>
    <property type="match status" value="1"/>
</dbReference>
<dbReference type="EMBL" id="VCEI01000025">
    <property type="protein sequence ID" value="TLU92157.1"/>
    <property type="molecule type" value="Genomic_DNA"/>
</dbReference>
<gene>
    <name evidence="2" type="ORF">FEM55_15545</name>
</gene>
<keyword evidence="3" id="KW-1185">Reference proteome</keyword>
<dbReference type="InterPro" id="IPR029044">
    <property type="entry name" value="Nucleotide-diphossugar_trans"/>
</dbReference>
<dbReference type="GO" id="GO:0016758">
    <property type="term" value="F:hexosyltransferase activity"/>
    <property type="evidence" value="ECO:0007669"/>
    <property type="project" value="UniProtKB-ARBA"/>
</dbReference>
<sequence>MKSVPGTYFTESFTSAISVFLNCACYICSITMQDGQGKSAVDHYKRYSTFHNICLGLVGVSAAAFQIQYGTRPDLKESFSSPNMSEHSIAAHPSLAGTSAEKKYSIIIPHKNSFELLTRLLASIPVSDDIQIIIVDDSSRDEQQQKLRDHDFGREVNVLFETAAKGAGSARNKALRHASGKWLLFADADDFFSDGLLDLISPFYNAEEDVVFFGTTSVFNNDMHRTAYRHHRYHKLVTDYAGNPTADHEDALKYYFNPPWAKLIRREMVEKHKIRFQEILASNDIFFSMNCGFRARKIAATTKVLYTITVTPNSISNSFSREHFDARFQAVLTANDFLRSIGKGKYQQSVLYYLGRSHAFGWKYTLYVLKKLVRHRSNLLIGIEKVFGYKQMLSQRENPSLVPVSKE</sequence>
<dbReference type="AlphaFoldDB" id="A0A5R9KBS3"/>
<dbReference type="OrthoDB" id="9778406at2"/>
<dbReference type="PANTHER" id="PTHR22916">
    <property type="entry name" value="GLYCOSYLTRANSFERASE"/>
    <property type="match status" value="1"/>
</dbReference>
<dbReference type="Gene3D" id="3.90.550.10">
    <property type="entry name" value="Spore Coat Polysaccharide Biosynthesis Protein SpsA, Chain A"/>
    <property type="match status" value="1"/>
</dbReference>
<evidence type="ECO:0000313" key="3">
    <source>
        <dbReference type="Proteomes" id="UP000309788"/>
    </source>
</evidence>